<dbReference type="Proteomes" id="UP000054538">
    <property type="component" value="Unassembled WGS sequence"/>
</dbReference>
<organism evidence="1 2">
    <name type="scientific">Paxillus rubicundulus Ve08.2h10</name>
    <dbReference type="NCBI Taxonomy" id="930991"/>
    <lineage>
        <taxon>Eukaryota</taxon>
        <taxon>Fungi</taxon>
        <taxon>Dikarya</taxon>
        <taxon>Basidiomycota</taxon>
        <taxon>Agaricomycotina</taxon>
        <taxon>Agaricomycetes</taxon>
        <taxon>Agaricomycetidae</taxon>
        <taxon>Boletales</taxon>
        <taxon>Paxilineae</taxon>
        <taxon>Paxillaceae</taxon>
        <taxon>Paxillus</taxon>
    </lineage>
</organism>
<dbReference type="EMBL" id="KN827151">
    <property type="protein sequence ID" value="KIK77088.1"/>
    <property type="molecule type" value="Genomic_DNA"/>
</dbReference>
<keyword evidence="2" id="KW-1185">Reference proteome</keyword>
<proteinExistence type="predicted"/>
<dbReference type="HOGENOM" id="CLU_3033037_0_0_1"/>
<dbReference type="InParanoid" id="A0A0D0CP76"/>
<reference evidence="2" key="2">
    <citation type="submission" date="2015-01" db="EMBL/GenBank/DDBJ databases">
        <title>Evolutionary Origins and Diversification of the Mycorrhizal Mutualists.</title>
        <authorList>
            <consortium name="DOE Joint Genome Institute"/>
            <consortium name="Mycorrhizal Genomics Consortium"/>
            <person name="Kohler A."/>
            <person name="Kuo A."/>
            <person name="Nagy L.G."/>
            <person name="Floudas D."/>
            <person name="Copeland A."/>
            <person name="Barry K.W."/>
            <person name="Cichocki N."/>
            <person name="Veneault-Fourrey C."/>
            <person name="LaButti K."/>
            <person name="Lindquist E.A."/>
            <person name="Lipzen A."/>
            <person name="Lundell T."/>
            <person name="Morin E."/>
            <person name="Murat C."/>
            <person name="Riley R."/>
            <person name="Ohm R."/>
            <person name="Sun H."/>
            <person name="Tunlid A."/>
            <person name="Henrissat B."/>
            <person name="Grigoriev I.V."/>
            <person name="Hibbett D.S."/>
            <person name="Martin F."/>
        </authorList>
    </citation>
    <scope>NUCLEOTIDE SEQUENCE [LARGE SCALE GENOMIC DNA]</scope>
    <source>
        <strain evidence="2">Ve08.2h10</strain>
    </source>
</reference>
<protein>
    <submittedName>
        <fullName evidence="1">Uncharacterized protein</fullName>
    </submittedName>
</protein>
<reference evidence="1 2" key="1">
    <citation type="submission" date="2014-04" db="EMBL/GenBank/DDBJ databases">
        <authorList>
            <consortium name="DOE Joint Genome Institute"/>
            <person name="Kuo A."/>
            <person name="Kohler A."/>
            <person name="Jargeat P."/>
            <person name="Nagy L.G."/>
            <person name="Floudas D."/>
            <person name="Copeland A."/>
            <person name="Barry K.W."/>
            <person name="Cichocki N."/>
            <person name="Veneault-Fourrey C."/>
            <person name="LaButti K."/>
            <person name="Lindquist E.A."/>
            <person name="Lipzen A."/>
            <person name="Lundell T."/>
            <person name="Morin E."/>
            <person name="Murat C."/>
            <person name="Sun H."/>
            <person name="Tunlid A."/>
            <person name="Henrissat B."/>
            <person name="Grigoriev I.V."/>
            <person name="Hibbett D.S."/>
            <person name="Martin F."/>
            <person name="Nordberg H.P."/>
            <person name="Cantor M.N."/>
            <person name="Hua S.X."/>
        </authorList>
    </citation>
    <scope>NUCLEOTIDE SEQUENCE [LARGE SCALE GENOMIC DNA]</scope>
    <source>
        <strain evidence="1 2">Ve08.2h10</strain>
    </source>
</reference>
<sequence>MVPHSMQRDTATFSISISPHFLIFSDSSCPQRLLKRSFCGTLIFMASGRESPCIP</sequence>
<gene>
    <name evidence="1" type="ORF">PAXRUDRAFT_399265</name>
</gene>
<accession>A0A0D0CP76</accession>
<evidence type="ECO:0000313" key="1">
    <source>
        <dbReference type="EMBL" id="KIK77088.1"/>
    </source>
</evidence>
<dbReference type="AlphaFoldDB" id="A0A0D0CP76"/>
<name>A0A0D0CP76_9AGAM</name>
<evidence type="ECO:0000313" key="2">
    <source>
        <dbReference type="Proteomes" id="UP000054538"/>
    </source>
</evidence>